<sequence length="425" mass="46100">MVDKNASPGEIEDAFNERKEKNRTAKQSDKAFFANLEKLSEAHSVLSDKTKREEYDRELANKKGKSKEGETSKTAYHKDEKSQGRTQTFGGGSHHIRGGTIHNVGSTFRGNGNSGFVSGGIFNQRSPSGGSQNEEEAQGRTQSFGGVSHHIGEGTIQNIGSTFRGNGNGGFISGDQINMGSPFGRSPNAGSQNEEEAQGRTQTYGGGSHHFRGATIHNTGTFNGNGLVEGSDTSDSESSYDSESEFEFGKGFPFGESGSSFRTKFSVGKNNQYVDWNRACSSVKLSIFKEGILVESPQHYPEYTMIKVKALKVHVNGKVGNIPTPREKYEFKQSIPNGPVGGALSINGRIGNLEMHIDNVNANNYVEINGEITEARMIGEGNTFGKEESTKDTNKVEIRNNHYGGPSNGETVIEIDGNNISRWTT</sequence>
<protein>
    <submittedName>
        <fullName evidence="3">Uncharacterized protein</fullName>
    </submittedName>
</protein>
<dbReference type="SUPFAM" id="SSF46565">
    <property type="entry name" value="Chaperone J-domain"/>
    <property type="match status" value="1"/>
</dbReference>
<dbReference type="Proteomes" id="UP000887561">
    <property type="component" value="Unplaced"/>
</dbReference>
<name>A0A915MES6_MELJA</name>
<feature type="region of interest" description="Disordered" evidence="1">
    <location>
        <begin position="1"/>
        <end position="28"/>
    </location>
</feature>
<dbReference type="AlphaFoldDB" id="A0A915MES6"/>
<feature type="compositionally biased region" description="Basic and acidic residues" evidence="1">
    <location>
        <begin position="15"/>
        <end position="28"/>
    </location>
</feature>
<organism evidence="2 3">
    <name type="scientific">Meloidogyne javanica</name>
    <name type="common">Root-knot nematode worm</name>
    <dbReference type="NCBI Taxonomy" id="6303"/>
    <lineage>
        <taxon>Eukaryota</taxon>
        <taxon>Metazoa</taxon>
        <taxon>Ecdysozoa</taxon>
        <taxon>Nematoda</taxon>
        <taxon>Chromadorea</taxon>
        <taxon>Rhabditida</taxon>
        <taxon>Tylenchina</taxon>
        <taxon>Tylenchomorpha</taxon>
        <taxon>Tylenchoidea</taxon>
        <taxon>Meloidogynidae</taxon>
        <taxon>Meloidogyninae</taxon>
        <taxon>Meloidogyne</taxon>
        <taxon>Meloidogyne incognita group</taxon>
    </lineage>
</organism>
<dbReference type="InterPro" id="IPR036869">
    <property type="entry name" value="J_dom_sf"/>
</dbReference>
<feature type="compositionally biased region" description="Basic and acidic residues" evidence="1">
    <location>
        <begin position="41"/>
        <end position="83"/>
    </location>
</feature>
<accession>A0A915MES6</accession>
<feature type="compositionally biased region" description="Polar residues" evidence="1">
    <location>
        <begin position="155"/>
        <end position="165"/>
    </location>
</feature>
<feature type="compositionally biased region" description="Acidic residues" evidence="1">
    <location>
        <begin position="232"/>
        <end position="242"/>
    </location>
</feature>
<evidence type="ECO:0000256" key="1">
    <source>
        <dbReference type="SAM" id="MobiDB-lite"/>
    </source>
</evidence>
<proteinExistence type="predicted"/>
<evidence type="ECO:0000313" key="2">
    <source>
        <dbReference type="Proteomes" id="UP000887561"/>
    </source>
</evidence>
<keyword evidence="2" id="KW-1185">Reference proteome</keyword>
<dbReference type="WBParaSite" id="scaffold35159_cov171.g22251">
    <property type="protein sequence ID" value="scaffold35159_cov171.g22251"/>
    <property type="gene ID" value="scaffold35159_cov171.g22251"/>
</dbReference>
<evidence type="ECO:0000313" key="3">
    <source>
        <dbReference type="WBParaSite" id="scaffold35159_cov171.g22251"/>
    </source>
</evidence>
<reference evidence="3" key="1">
    <citation type="submission" date="2022-11" db="UniProtKB">
        <authorList>
            <consortium name="WormBaseParasite"/>
        </authorList>
    </citation>
    <scope>IDENTIFICATION</scope>
</reference>
<feature type="compositionally biased region" description="Polar residues" evidence="1">
    <location>
        <begin position="103"/>
        <end position="132"/>
    </location>
</feature>
<feature type="region of interest" description="Disordered" evidence="1">
    <location>
        <begin position="41"/>
        <end position="242"/>
    </location>
</feature>
<dbReference type="Gene3D" id="1.10.287.110">
    <property type="entry name" value="DnaJ domain"/>
    <property type="match status" value="1"/>
</dbReference>